<dbReference type="GO" id="GO:0016758">
    <property type="term" value="F:hexosyltransferase activity"/>
    <property type="evidence" value="ECO:0007669"/>
    <property type="project" value="UniProtKB-ARBA"/>
</dbReference>
<feature type="domain" description="Glycosyltransferase 2-like" evidence="3">
    <location>
        <begin position="6"/>
        <end position="171"/>
    </location>
</feature>
<dbReference type="InterPro" id="IPR001173">
    <property type="entry name" value="Glyco_trans_2-like"/>
</dbReference>
<dbReference type="eggNOG" id="COG1215">
    <property type="taxonomic scope" value="Bacteria"/>
</dbReference>
<protein>
    <submittedName>
        <fullName evidence="4">Glycosyl transferase family 2</fullName>
    </submittedName>
</protein>
<dbReference type="AlphaFoldDB" id="F4LPZ5"/>
<keyword evidence="5" id="KW-1185">Reference proteome</keyword>
<evidence type="ECO:0000256" key="1">
    <source>
        <dbReference type="ARBA" id="ARBA00022676"/>
    </source>
</evidence>
<evidence type="ECO:0000259" key="3">
    <source>
        <dbReference type="Pfam" id="PF00535"/>
    </source>
</evidence>
<name>F4LPZ5_TREBD</name>
<keyword evidence="2 4" id="KW-0808">Transferase</keyword>
<organism evidence="4 5">
    <name type="scientific">Treponema brennaborense (strain DSM 12168 / CIP 105900 / DD5/3)</name>
    <dbReference type="NCBI Taxonomy" id="906968"/>
    <lineage>
        <taxon>Bacteria</taxon>
        <taxon>Pseudomonadati</taxon>
        <taxon>Spirochaetota</taxon>
        <taxon>Spirochaetia</taxon>
        <taxon>Spirochaetales</taxon>
        <taxon>Treponemataceae</taxon>
        <taxon>Treponema</taxon>
    </lineage>
</organism>
<sequence>MDGLVTIIVPVYNTEKYVLRCLTSVQEQTYKNFECLIINDGSTDKSLEICEEFCKKDWRFKIISQENSGPSASRNKGLQEADGEFVFFLDSDDWVTEYALELLVKHIGDKNVCTGQHCAVRNENFSLRKKSEPSKCITISLEDAFFHALNTQQPYFFAWNKLFRKTVFDNIGFATCIYEDVEIAFRLFCSCGDFVLVNKITLFYNLCNSSSITSSSFSSMQMDAIKNSQMLIQNISDMFPKLQKACWKYSAGVNFHIFRRIISSENKTEFLYELNTVSENFKKTKSYLFYKEKNKLKALLKIIWFYFFTVLKKDGAVK</sequence>
<dbReference type="STRING" id="906968.Trebr_1651"/>
<evidence type="ECO:0000313" key="5">
    <source>
        <dbReference type="Proteomes" id="UP000006546"/>
    </source>
</evidence>
<dbReference type="Pfam" id="PF00535">
    <property type="entry name" value="Glycos_transf_2"/>
    <property type="match status" value="1"/>
</dbReference>
<dbReference type="PANTHER" id="PTHR22916:SF51">
    <property type="entry name" value="GLYCOSYLTRANSFERASE EPSH-RELATED"/>
    <property type="match status" value="1"/>
</dbReference>
<reference evidence="5" key="1">
    <citation type="submission" date="2011-04" db="EMBL/GenBank/DDBJ databases">
        <title>The complete genome of Treponema brennaborense DSM 12168.</title>
        <authorList>
            <person name="Lucas S."/>
            <person name="Han J."/>
            <person name="Lapidus A."/>
            <person name="Bruce D."/>
            <person name="Goodwin L."/>
            <person name="Pitluck S."/>
            <person name="Peters L."/>
            <person name="Kyrpides N."/>
            <person name="Mavromatis K."/>
            <person name="Ivanova N."/>
            <person name="Mikhailova N."/>
            <person name="Pagani I."/>
            <person name="Teshima H."/>
            <person name="Detter J.C."/>
            <person name="Tapia R."/>
            <person name="Han C."/>
            <person name="Land M."/>
            <person name="Hauser L."/>
            <person name="Markowitz V."/>
            <person name="Cheng J.-F."/>
            <person name="Hugenholtz P."/>
            <person name="Woyke T."/>
            <person name="Wu D."/>
            <person name="Gronow S."/>
            <person name="Wellnitz S."/>
            <person name="Brambilla E."/>
            <person name="Klenk H.-P."/>
            <person name="Eisen J.A."/>
        </authorList>
    </citation>
    <scope>NUCLEOTIDE SEQUENCE [LARGE SCALE GENOMIC DNA]</scope>
    <source>
        <strain evidence="5">DSM 12168 / CIP 105900 / DD5/3</strain>
    </source>
</reference>
<evidence type="ECO:0000313" key="4">
    <source>
        <dbReference type="EMBL" id="AEE17073.1"/>
    </source>
</evidence>
<dbReference type="Proteomes" id="UP000006546">
    <property type="component" value="Chromosome"/>
</dbReference>
<dbReference type="SUPFAM" id="SSF53448">
    <property type="entry name" value="Nucleotide-diphospho-sugar transferases"/>
    <property type="match status" value="1"/>
</dbReference>
<dbReference type="PANTHER" id="PTHR22916">
    <property type="entry name" value="GLYCOSYLTRANSFERASE"/>
    <property type="match status" value="1"/>
</dbReference>
<keyword evidence="1" id="KW-0328">Glycosyltransferase</keyword>
<dbReference type="Gene3D" id="3.90.550.10">
    <property type="entry name" value="Spore Coat Polysaccharide Biosynthesis Protein SpsA, Chain A"/>
    <property type="match status" value="1"/>
</dbReference>
<dbReference type="EMBL" id="CP002696">
    <property type="protein sequence ID" value="AEE17073.1"/>
    <property type="molecule type" value="Genomic_DNA"/>
</dbReference>
<dbReference type="HOGENOM" id="CLU_025996_25_1_12"/>
<proteinExistence type="predicted"/>
<evidence type="ECO:0000256" key="2">
    <source>
        <dbReference type="ARBA" id="ARBA00022679"/>
    </source>
</evidence>
<accession>F4LPZ5</accession>
<dbReference type="KEGG" id="tbe:Trebr_1651"/>
<gene>
    <name evidence="4" type="ordered locus">Trebr_1651</name>
</gene>
<dbReference type="CDD" id="cd00761">
    <property type="entry name" value="Glyco_tranf_GTA_type"/>
    <property type="match status" value="1"/>
</dbReference>
<dbReference type="InterPro" id="IPR029044">
    <property type="entry name" value="Nucleotide-diphossugar_trans"/>
</dbReference>